<gene>
    <name evidence="1" type="ORF">ATB98_05545</name>
</gene>
<dbReference type="Proteomes" id="UP000078507">
    <property type="component" value="Unassembled WGS sequence"/>
</dbReference>
<protein>
    <submittedName>
        <fullName evidence="1">Uncharacterized protein</fullName>
    </submittedName>
</protein>
<evidence type="ECO:0000313" key="1">
    <source>
        <dbReference type="EMBL" id="OAP50285.1"/>
    </source>
</evidence>
<keyword evidence="2" id="KW-1185">Reference proteome</keyword>
<sequence length="79" mass="8602">MPENAATKAATYTTPWDMIGDLFRRTHNADWNVDGARATGFSPPRTAGMSVEARRQSVPQGIPSILPPRAFKRGVIGSF</sequence>
<dbReference type="AlphaFoldDB" id="A0A178YU51"/>
<evidence type="ECO:0000313" key="2">
    <source>
        <dbReference type="Proteomes" id="UP000078507"/>
    </source>
</evidence>
<comment type="caution">
    <text evidence="1">The sequence shown here is derived from an EMBL/GenBank/DDBJ whole genome shotgun (WGS) entry which is preliminary data.</text>
</comment>
<dbReference type="EMBL" id="LNQB01000040">
    <property type="protein sequence ID" value="OAP50285.1"/>
    <property type="molecule type" value="Genomic_DNA"/>
</dbReference>
<reference evidence="1 2" key="1">
    <citation type="submission" date="2015-11" db="EMBL/GenBank/DDBJ databases">
        <title>Ensifer anhuiense sp. nov., an effective nitrogen fixation bacterium with Glycine soja.</title>
        <authorList>
            <person name="Yan H."/>
            <person name="Chen W."/>
        </authorList>
    </citation>
    <scope>NUCLEOTIDE SEQUENCE [LARGE SCALE GENOMIC DNA]</scope>
    <source>
        <strain evidence="1 2">LMG 7837</strain>
    </source>
</reference>
<name>A0A178YU51_SINSA</name>
<proteinExistence type="predicted"/>
<organism evidence="1 2">
    <name type="scientific">Sinorhizobium saheli</name>
    <dbReference type="NCBI Taxonomy" id="36856"/>
    <lineage>
        <taxon>Bacteria</taxon>
        <taxon>Pseudomonadati</taxon>
        <taxon>Pseudomonadota</taxon>
        <taxon>Alphaproteobacteria</taxon>
        <taxon>Hyphomicrobiales</taxon>
        <taxon>Rhizobiaceae</taxon>
        <taxon>Sinorhizobium/Ensifer group</taxon>
        <taxon>Sinorhizobium</taxon>
    </lineage>
</organism>
<accession>A0A178YU51</accession>